<gene>
    <name evidence="2" type="ORF">IZO911_LOCUS7784</name>
    <name evidence="3" type="ORF">KXQ929_LOCUS28513</name>
</gene>
<reference evidence="2" key="1">
    <citation type="submission" date="2021-02" db="EMBL/GenBank/DDBJ databases">
        <authorList>
            <person name="Nowell W R."/>
        </authorList>
    </citation>
    <scope>NUCLEOTIDE SEQUENCE</scope>
</reference>
<dbReference type="Proteomes" id="UP000663860">
    <property type="component" value="Unassembled WGS sequence"/>
</dbReference>
<dbReference type="AlphaFoldDB" id="A0A813TVQ0"/>
<organism evidence="2 4">
    <name type="scientific">Adineta steineri</name>
    <dbReference type="NCBI Taxonomy" id="433720"/>
    <lineage>
        <taxon>Eukaryota</taxon>
        <taxon>Metazoa</taxon>
        <taxon>Spiralia</taxon>
        <taxon>Gnathifera</taxon>
        <taxon>Rotifera</taxon>
        <taxon>Eurotatoria</taxon>
        <taxon>Bdelloidea</taxon>
        <taxon>Adinetida</taxon>
        <taxon>Adinetidae</taxon>
        <taxon>Adineta</taxon>
    </lineage>
</organism>
<name>A0A813TVQ0_9BILA</name>
<evidence type="ECO:0000313" key="2">
    <source>
        <dbReference type="EMBL" id="CAF0817005.1"/>
    </source>
</evidence>
<evidence type="ECO:0000256" key="1">
    <source>
        <dbReference type="SAM" id="SignalP"/>
    </source>
</evidence>
<evidence type="ECO:0000313" key="4">
    <source>
        <dbReference type="Proteomes" id="UP000663860"/>
    </source>
</evidence>
<dbReference type="Proteomes" id="UP000663868">
    <property type="component" value="Unassembled WGS sequence"/>
</dbReference>
<proteinExistence type="predicted"/>
<protein>
    <submittedName>
        <fullName evidence="2">Uncharacterized protein</fullName>
    </submittedName>
</protein>
<accession>A0A813TVQ0</accession>
<keyword evidence="1" id="KW-0732">Signal</keyword>
<comment type="caution">
    <text evidence="2">The sequence shown here is derived from an EMBL/GenBank/DDBJ whole genome shotgun (WGS) entry which is preliminary data.</text>
</comment>
<sequence length="260" mass="28565">MRLLTGALLIFIVLYCHQATATVSPIVISKVIEYSQVECPSWTTVLYTVTTRSKVACVSLGLQNVFSQTIQYNGHNKECTLIMDRISTNMNFLSNPNLLIINLNRDPCTGLQTITFDDILNISPIQNAIPSSYACFNWINGWYANATTNSTTNTGYQVVLTSGQYVALNRNGTTLKINLSNKLFDIISFWAASAYTTGLRISIQGSRNNTLVNATSITLHTNAASLVQLNWTNIDNITISSSPSGLGNQFTIDNLVVIFS</sequence>
<dbReference type="EMBL" id="CAJNOE010000051">
    <property type="protein sequence ID" value="CAF0817005.1"/>
    <property type="molecule type" value="Genomic_DNA"/>
</dbReference>
<dbReference type="EMBL" id="CAJOBB010002827">
    <property type="protein sequence ID" value="CAF4001693.1"/>
    <property type="molecule type" value="Genomic_DNA"/>
</dbReference>
<feature type="chain" id="PRO_5035682989" evidence="1">
    <location>
        <begin position="22"/>
        <end position="260"/>
    </location>
</feature>
<feature type="signal peptide" evidence="1">
    <location>
        <begin position="1"/>
        <end position="21"/>
    </location>
</feature>
<evidence type="ECO:0000313" key="3">
    <source>
        <dbReference type="EMBL" id="CAF4001693.1"/>
    </source>
</evidence>